<evidence type="ECO:0000256" key="8">
    <source>
        <dbReference type="ARBA" id="ARBA00023229"/>
    </source>
</evidence>
<proteinExistence type="inferred from homology"/>
<dbReference type="GO" id="GO:0010181">
    <property type="term" value="F:FMN binding"/>
    <property type="evidence" value="ECO:0007669"/>
    <property type="project" value="UniProtKB-UniRule"/>
</dbReference>
<dbReference type="InterPro" id="IPR011179">
    <property type="entry name" value="IPdP_isomerase"/>
</dbReference>
<dbReference type="Pfam" id="PF01070">
    <property type="entry name" value="FMN_dh"/>
    <property type="match status" value="2"/>
</dbReference>
<dbReference type="GO" id="GO:0005737">
    <property type="term" value="C:cytoplasm"/>
    <property type="evidence" value="ECO:0007669"/>
    <property type="project" value="UniProtKB-SubCell"/>
</dbReference>
<comment type="similarity">
    <text evidence="11">Belongs to the IPP isomerase type 2 family.</text>
</comment>
<dbReference type="NCBIfam" id="TIGR02151">
    <property type="entry name" value="IPP_isom_2"/>
    <property type="match status" value="1"/>
</dbReference>
<feature type="binding site" evidence="11">
    <location>
        <position position="160"/>
    </location>
    <ligand>
        <name>substrate</name>
    </ligand>
</feature>
<keyword evidence="2 11" id="KW-0963">Cytoplasm</keyword>
<comment type="subcellular location">
    <subcellularLocation>
        <location evidence="11">Cytoplasm</location>
    </subcellularLocation>
</comment>
<feature type="binding site" evidence="11">
    <location>
        <begin position="67"/>
        <end position="69"/>
    </location>
    <ligand>
        <name>FMN</name>
        <dbReference type="ChEBI" id="CHEBI:58210"/>
    </ligand>
</feature>
<evidence type="ECO:0000313" key="13">
    <source>
        <dbReference type="EMBL" id="PWU67994.1"/>
    </source>
</evidence>
<feature type="binding site" evidence="11">
    <location>
        <position position="192"/>
    </location>
    <ligand>
        <name>FMN</name>
        <dbReference type="ChEBI" id="CHEBI:58210"/>
    </ligand>
</feature>
<feature type="binding site" evidence="11">
    <location>
        <begin position="293"/>
        <end position="294"/>
    </location>
    <ligand>
        <name>FMN</name>
        <dbReference type="ChEBI" id="CHEBI:58210"/>
    </ligand>
</feature>
<dbReference type="InterPro" id="IPR013785">
    <property type="entry name" value="Aldolase_TIM"/>
</dbReference>
<dbReference type="HAMAP" id="MF_00354">
    <property type="entry name" value="Idi_2"/>
    <property type="match status" value="1"/>
</dbReference>
<dbReference type="InterPro" id="IPR000262">
    <property type="entry name" value="FMN-dep_DH"/>
</dbReference>
<keyword evidence="3 11" id="KW-0285">Flavoprotein</keyword>
<dbReference type="GO" id="GO:0004452">
    <property type="term" value="F:isopentenyl-diphosphate delta-isomerase activity"/>
    <property type="evidence" value="ECO:0007669"/>
    <property type="project" value="UniProtKB-UniRule"/>
</dbReference>
<comment type="catalytic activity">
    <reaction evidence="11">
        <text>isopentenyl diphosphate = dimethylallyl diphosphate</text>
        <dbReference type="Rhea" id="RHEA:23284"/>
        <dbReference type="ChEBI" id="CHEBI:57623"/>
        <dbReference type="ChEBI" id="CHEBI:128769"/>
        <dbReference type="EC" id="5.3.3.2"/>
    </reaction>
</comment>
<comment type="subunit">
    <text evidence="10 11">Homooctamer. Dimer of tetramers.</text>
</comment>
<keyword evidence="6 11" id="KW-0460">Magnesium</keyword>
<feature type="binding site" evidence="11">
    <location>
        <position position="222"/>
    </location>
    <ligand>
        <name>FMN</name>
        <dbReference type="ChEBI" id="CHEBI:58210"/>
    </ligand>
</feature>
<feature type="binding site" evidence="11">
    <location>
        <begin position="272"/>
        <end position="274"/>
    </location>
    <ligand>
        <name>FMN</name>
        <dbReference type="ChEBI" id="CHEBI:58210"/>
    </ligand>
</feature>
<comment type="cofactor">
    <cofactor evidence="1 11">
        <name>FMN</name>
        <dbReference type="ChEBI" id="CHEBI:58210"/>
    </cofactor>
</comment>
<feature type="binding site" evidence="11">
    <location>
        <position position="97"/>
    </location>
    <ligand>
        <name>FMN</name>
        <dbReference type="ChEBI" id="CHEBI:58210"/>
    </ligand>
</feature>
<evidence type="ECO:0000256" key="3">
    <source>
        <dbReference type="ARBA" id="ARBA00022630"/>
    </source>
</evidence>
<comment type="caution">
    <text evidence="13">The sequence shown here is derived from an EMBL/GenBank/DDBJ whole genome shotgun (WGS) entry which is preliminary data.</text>
</comment>
<feature type="binding site" evidence="11">
    <location>
        <begin position="97"/>
        <end position="99"/>
    </location>
    <ligand>
        <name>substrate</name>
    </ligand>
</feature>
<evidence type="ECO:0000256" key="6">
    <source>
        <dbReference type="ARBA" id="ARBA00022842"/>
    </source>
</evidence>
<keyword evidence="7 11" id="KW-0521">NADP</keyword>
<evidence type="ECO:0000313" key="14">
    <source>
        <dbReference type="Proteomes" id="UP000245624"/>
    </source>
</evidence>
<dbReference type="PANTHER" id="PTHR43665:SF1">
    <property type="entry name" value="ISOPENTENYL-DIPHOSPHATE DELTA-ISOMERASE"/>
    <property type="match status" value="1"/>
</dbReference>
<keyword evidence="14" id="KW-1185">Reference proteome</keyword>
<keyword evidence="9 11" id="KW-0413">Isomerase</keyword>
<dbReference type="CDD" id="cd02811">
    <property type="entry name" value="IDI-2_FMN"/>
    <property type="match status" value="1"/>
</dbReference>
<sequence>MTDSIHRRKQEHIELSLSDEALGRNITNGFDRYRFKHNALPEIDFNQIDLATSFFHHLLPTPFLISSMTGGAALAESINQNLAIAAEERGWIFALGSTRVMLESDKYRSSFQVRRFAPTIPIIANIGAVQLNYGIEIKEVKQILEWTEADALVLHLNSIQEIIQQGGDVNFSYLLPKIERLVKNLPVPVGVKEVGFGIDEDVAKRLIDVGIAFVDVAGAGGTSWSQIEKLRSNEPIKKQAAEAFASWGNPTAECLFNISEKLPNQKLMASGGIRNGLDAAKALALGASHVGFARSVLKEVIKSPEALMEWMQTRELELKIAMFGIGVENISELKATDRLQILS</sequence>
<dbReference type="OrthoDB" id="9795032at2"/>
<organism evidence="13 14">
    <name type="scientific">Gracilibacillus dipsosauri</name>
    <dbReference type="NCBI Taxonomy" id="178340"/>
    <lineage>
        <taxon>Bacteria</taxon>
        <taxon>Bacillati</taxon>
        <taxon>Bacillota</taxon>
        <taxon>Bacilli</taxon>
        <taxon>Bacillales</taxon>
        <taxon>Bacillaceae</taxon>
        <taxon>Gracilibacillus</taxon>
    </lineage>
</organism>
<gene>
    <name evidence="11" type="primary">fni</name>
    <name evidence="13" type="ORF">DLJ74_12895</name>
</gene>
<feature type="binding site" evidence="11">
    <location>
        <position position="125"/>
    </location>
    <ligand>
        <name>FMN</name>
        <dbReference type="ChEBI" id="CHEBI:58210"/>
    </ligand>
</feature>
<feature type="domain" description="FMN-dependent dehydrogenase" evidence="12">
    <location>
        <begin position="5"/>
        <end position="98"/>
    </location>
</feature>
<evidence type="ECO:0000259" key="12">
    <source>
        <dbReference type="Pfam" id="PF01070"/>
    </source>
</evidence>
<evidence type="ECO:0000256" key="10">
    <source>
        <dbReference type="ARBA" id="ARBA00025810"/>
    </source>
</evidence>
<dbReference type="GO" id="GO:0008299">
    <property type="term" value="P:isoprenoid biosynthetic process"/>
    <property type="evidence" value="ECO:0007669"/>
    <property type="project" value="UniProtKB-UniRule"/>
</dbReference>
<name>A0A317KY08_9BACI</name>
<dbReference type="GO" id="GO:0016491">
    <property type="term" value="F:oxidoreductase activity"/>
    <property type="evidence" value="ECO:0007669"/>
    <property type="project" value="InterPro"/>
</dbReference>
<dbReference type="PIRSF" id="PIRSF003314">
    <property type="entry name" value="IPP_isomerase"/>
    <property type="match status" value="1"/>
</dbReference>
<dbReference type="SUPFAM" id="SSF51395">
    <property type="entry name" value="FMN-linked oxidoreductases"/>
    <property type="match status" value="1"/>
</dbReference>
<accession>A0A317KY08</accession>
<dbReference type="PANTHER" id="PTHR43665">
    <property type="entry name" value="ISOPENTENYL-DIPHOSPHATE DELTA-ISOMERASE"/>
    <property type="match status" value="1"/>
</dbReference>
<feature type="binding site" evidence="11">
    <location>
        <position position="66"/>
    </location>
    <ligand>
        <name>FMN</name>
        <dbReference type="ChEBI" id="CHEBI:58210"/>
    </ligand>
</feature>
<feature type="binding site" evidence="11">
    <location>
        <position position="161"/>
    </location>
    <ligand>
        <name>Mg(2+)</name>
        <dbReference type="ChEBI" id="CHEBI:18420"/>
    </ligand>
</feature>
<dbReference type="AlphaFoldDB" id="A0A317KY08"/>
<keyword evidence="4 11" id="KW-0288">FMN</keyword>
<comment type="cofactor">
    <cofactor evidence="11">
        <name>Mg(2+)</name>
        <dbReference type="ChEBI" id="CHEBI:18420"/>
    </cofactor>
</comment>
<dbReference type="Gene3D" id="3.20.20.70">
    <property type="entry name" value="Aldolase class I"/>
    <property type="match status" value="1"/>
</dbReference>
<comment type="cofactor">
    <cofactor evidence="11">
        <name>NADPH</name>
        <dbReference type="ChEBI" id="CHEBI:57783"/>
    </cofactor>
</comment>
<feature type="binding site" evidence="11">
    <location>
        <begin position="8"/>
        <end position="9"/>
    </location>
    <ligand>
        <name>substrate</name>
    </ligand>
</feature>
<evidence type="ECO:0000256" key="9">
    <source>
        <dbReference type="ARBA" id="ARBA00023235"/>
    </source>
</evidence>
<evidence type="ECO:0000256" key="2">
    <source>
        <dbReference type="ARBA" id="ARBA00022490"/>
    </source>
</evidence>
<evidence type="ECO:0000256" key="4">
    <source>
        <dbReference type="ARBA" id="ARBA00022643"/>
    </source>
</evidence>
<reference evidence="13 14" key="1">
    <citation type="submission" date="2018-05" db="EMBL/GenBank/DDBJ databases">
        <title>Genomic analysis of Gracilibacillus dipsosauri DD1 reveals novel features of a salt-tolerant amylase.</title>
        <authorList>
            <person name="Deutch C.E."/>
            <person name="Yang S."/>
        </authorList>
    </citation>
    <scope>NUCLEOTIDE SEQUENCE [LARGE SCALE GENOMIC DNA]</scope>
    <source>
        <strain evidence="13 14">DD1</strain>
    </source>
</reference>
<dbReference type="EC" id="5.3.3.2" evidence="11"/>
<evidence type="ECO:0000256" key="1">
    <source>
        <dbReference type="ARBA" id="ARBA00001917"/>
    </source>
</evidence>
<keyword evidence="8 11" id="KW-0414">Isoprene biosynthesis</keyword>
<dbReference type="EMBL" id="QGTD01000011">
    <property type="protein sequence ID" value="PWU67994.1"/>
    <property type="molecule type" value="Genomic_DNA"/>
</dbReference>
<keyword evidence="5 11" id="KW-0479">Metal-binding</keyword>
<dbReference type="GO" id="GO:0070402">
    <property type="term" value="F:NADPH binding"/>
    <property type="evidence" value="ECO:0007669"/>
    <property type="project" value="UniProtKB-UniRule"/>
</dbReference>
<protein>
    <recommendedName>
        <fullName evidence="11">Isopentenyl-diphosphate delta-isomerase</fullName>
        <shortName evidence="11">IPP isomerase</shortName>
        <ecNumber evidence="11">5.3.3.2</ecNumber>
    </recommendedName>
    <alternativeName>
        <fullName evidence="11">Isopentenyl diphosphate:dimethylallyl diphosphate isomerase</fullName>
    </alternativeName>
    <alternativeName>
        <fullName evidence="11">Isopentenyl pyrophosphate isomerase</fullName>
    </alternativeName>
    <alternativeName>
        <fullName evidence="11">Type 2 isopentenyl diphosphate isomerase</fullName>
        <shortName evidence="11">IDI-2</shortName>
    </alternativeName>
</protein>
<dbReference type="RefSeq" id="WP_109984782.1">
    <property type="nucleotide sequence ID" value="NZ_JAJUIE010000019.1"/>
</dbReference>
<dbReference type="GO" id="GO:0000287">
    <property type="term" value="F:magnesium ion binding"/>
    <property type="evidence" value="ECO:0007669"/>
    <property type="project" value="UniProtKB-UniRule"/>
</dbReference>
<evidence type="ECO:0000256" key="11">
    <source>
        <dbReference type="HAMAP-Rule" id="MF_00354"/>
    </source>
</evidence>
<comment type="function">
    <text evidence="11">Involved in the biosynthesis of isoprenoids. Catalyzes the 1,3-allylic rearrangement of the homoallylic substrate isopentenyl (IPP) to its allylic isomer, dimethylallyl diphosphate (DMAPP).</text>
</comment>
<comment type="caution">
    <text evidence="11">Lacks conserved residue(s) required for the propagation of feature annotation.</text>
</comment>
<evidence type="ECO:0000256" key="5">
    <source>
        <dbReference type="ARBA" id="ARBA00022723"/>
    </source>
</evidence>
<evidence type="ECO:0000256" key="7">
    <source>
        <dbReference type="ARBA" id="ARBA00022857"/>
    </source>
</evidence>
<feature type="domain" description="FMN-dependent dehydrogenase" evidence="12">
    <location>
        <begin position="161"/>
        <end position="335"/>
    </location>
</feature>
<dbReference type="Proteomes" id="UP000245624">
    <property type="component" value="Unassembled WGS sequence"/>
</dbReference>